<keyword evidence="1" id="KW-0812">Transmembrane</keyword>
<feature type="transmembrane region" description="Helical" evidence="1">
    <location>
        <begin position="89"/>
        <end position="112"/>
    </location>
</feature>
<keyword evidence="1" id="KW-0472">Membrane</keyword>
<protein>
    <submittedName>
        <fullName evidence="2">Uncharacterized protein</fullName>
    </submittedName>
</protein>
<dbReference type="Proteomes" id="UP001165122">
    <property type="component" value="Unassembled WGS sequence"/>
</dbReference>
<feature type="transmembrane region" description="Helical" evidence="1">
    <location>
        <begin position="12"/>
        <end position="39"/>
    </location>
</feature>
<name>A0A9W7KZR3_9STRA</name>
<feature type="transmembrane region" description="Helical" evidence="1">
    <location>
        <begin position="51"/>
        <end position="69"/>
    </location>
</feature>
<evidence type="ECO:0000256" key="1">
    <source>
        <dbReference type="SAM" id="Phobius"/>
    </source>
</evidence>
<evidence type="ECO:0000313" key="2">
    <source>
        <dbReference type="EMBL" id="GMI17329.1"/>
    </source>
</evidence>
<keyword evidence="1" id="KW-1133">Transmembrane helix</keyword>
<dbReference type="EMBL" id="BRXW01000287">
    <property type="protein sequence ID" value="GMI17329.1"/>
    <property type="molecule type" value="Genomic_DNA"/>
</dbReference>
<dbReference type="AlphaFoldDB" id="A0A9W7KZR3"/>
<reference evidence="3" key="1">
    <citation type="journal article" date="2023" name="Commun. Biol.">
        <title>Genome analysis of Parmales, the sister group of diatoms, reveals the evolutionary specialization of diatoms from phago-mixotrophs to photoautotrophs.</title>
        <authorList>
            <person name="Ban H."/>
            <person name="Sato S."/>
            <person name="Yoshikawa S."/>
            <person name="Yamada K."/>
            <person name="Nakamura Y."/>
            <person name="Ichinomiya M."/>
            <person name="Sato N."/>
            <person name="Blanc-Mathieu R."/>
            <person name="Endo H."/>
            <person name="Kuwata A."/>
            <person name="Ogata H."/>
        </authorList>
    </citation>
    <scope>NUCLEOTIDE SEQUENCE [LARGE SCALE GENOMIC DNA]</scope>
    <source>
        <strain evidence="3">NIES 3700</strain>
    </source>
</reference>
<sequence length="273" mass="30866">MALMSADQVLIHGILVVVLSSIARSYALIYLVSNMLLFLVFKLARRDFRHWIPISLYFTLNLFLPLVALKAVLGIDLLKDKLSQDVIELFTSLTGVLGTSLILLLGLFFALINGEYRHTFFSVETGCQMTRRNFLDGNDVMKAEVFTNNESHWTPIRDKVEAWVKAGWKDWKVEKPEWFTDDWKAIVPEEMIPKKSRGEDGEREGEGSSVAVIPAGVRLARRRSSVPMLISAALRIDPVSNKIAPAGNVKIRDSDFDAEDFVRELKRRGSINL</sequence>
<evidence type="ECO:0000313" key="3">
    <source>
        <dbReference type="Proteomes" id="UP001165122"/>
    </source>
</evidence>
<proteinExistence type="predicted"/>
<gene>
    <name evidence="2" type="ORF">TrLO_g702</name>
</gene>
<keyword evidence="3" id="KW-1185">Reference proteome</keyword>
<accession>A0A9W7KZR3</accession>
<comment type="caution">
    <text evidence="2">The sequence shown here is derived from an EMBL/GenBank/DDBJ whole genome shotgun (WGS) entry which is preliminary data.</text>
</comment>
<organism evidence="2 3">
    <name type="scientific">Triparma laevis f. longispina</name>
    <dbReference type="NCBI Taxonomy" id="1714387"/>
    <lineage>
        <taxon>Eukaryota</taxon>
        <taxon>Sar</taxon>
        <taxon>Stramenopiles</taxon>
        <taxon>Ochrophyta</taxon>
        <taxon>Bolidophyceae</taxon>
        <taxon>Parmales</taxon>
        <taxon>Triparmaceae</taxon>
        <taxon>Triparma</taxon>
    </lineage>
</organism>